<organism evidence="2">
    <name type="scientific">Leishmania guyanensis</name>
    <dbReference type="NCBI Taxonomy" id="5670"/>
    <lineage>
        <taxon>Eukaryota</taxon>
        <taxon>Discoba</taxon>
        <taxon>Euglenozoa</taxon>
        <taxon>Kinetoplastea</taxon>
        <taxon>Metakinetoplastina</taxon>
        <taxon>Trypanosomatida</taxon>
        <taxon>Trypanosomatidae</taxon>
        <taxon>Leishmaniinae</taxon>
        <taxon>Leishmania</taxon>
        <taxon>Leishmania guyanensis species complex</taxon>
    </lineage>
</organism>
<dbReference type="EMBL" id="CALQ01001006">
    <property type="protein sequence ID" value="CCM16107.1"/>
    <property type="molecule type" value="Genomic_DNA"/>
</dbReference>
<evidence type="ECO:0000313" key="2">
    <source>
        <dbReference type="EMBL" id="CCM16107.1"/>
    </source>
</evidence>
<reference evidence="2" key="1">
    <citation type="submission" date="2012-08" db="EMBL/GenBank/DDBJ databases">
        <title>Comparative genomics of metastatic and non-metastatic Leishmania guyanensis provides insights into polygenic factors involved in Leishmania RNA virus infection.</title>
        <authorList>
            <person name="Smith D."/>
            <person name="Hertz-Fowler C."/>
            <person name="Martin R."/>
            <person name="Dickens N."/>
            <person name="Fasel N."/>
            <person name="Falquet L."/>
            <person name="Beverley S."/>
            <person name="Zangger H."/>
            <person name="Calderon-Copete S."/>
            <person name="Mottram J."/>
            <person name="Xenarios I."/>
        </authorList>
    </citation>
    <scope>NUCLEOTIDE SEQUENCE</scope>
    <source>
        <strain evidence="2">MHOM/BR/75/M4147/SSU:IR2SAT-LUC</strain>
    </source>
</reference>
<gene>
    <name evidence="2" type="primary">LgM4147LRVhigh.25.01220.00590</name>
    <name evidence="2" type="ORF">BN36_2536150</name>
</gene>
<name>A0A1E1IXS1_LEIGU</name>
<accession>A0A1E1IXS1</accession>
<proteinExistence type="predicted"/>
<feature type="region of interest" description="Disordered" evidence="1">
    <location>
        <begin position="162"/>
        <end position="190"/>
    </location>
</feature>
<dbReference type="AlphaFoldDB" id="A0A1E1IXS1"/>
<sequence>MRRLQRTTLRLGVLAMTRRAIIPGHIPTEGTRPSGNNQGWEMRRGHHLQSSIGLHTPIKTACGREFNPQVYYEVLQACCDQQWLVAIQRELRTDTEYINYLRQHGGAAKDMRILTDGVQHDDEFMAKLKEKLKTDEKVSLTLCAVQQSYERIRKKRDLHETQVAADGGRDPYASMKASRKGDFGSQMPQF</sequence>
<evidence type="ECO:0000256" key="1">
    <source>
        <dbReference type="SAM" id="MobiDB-lite"/>
    </source>
</evidence>
<protein>
    <submittedName>
        <fullName evidence="2">Uncharacterized protein</fullName>
    </submittedName>
</protein>